<sequence length="142" mass="15978">MWIEEGVPTEKRDLSVATRYWFGFISNSIMPSENEFVLGLPKAAYLGSIISRKSINMGLIFEKEVAMRAKQSQTSLSFPVLITKLCRQAGIPLDDMRDVEITPSSSTDIRRIEAEYTREEADRRRATLTDTSSDVDVDSIPA</sequence>
<dbReference type="InParanoid" id="M1DU79"/>
<dbReference type="Proteomes" id="UP000011115">
    <property type="component" value="Unassembled WGS sequence"/>
</dbReference>
<evidence type="ECO:0000313" key="3">
    <source>
        <dbReference type="EnsemblPlants" id="PGSC0003DMT400094473"/>
    </source>
</evidence>
<protein>
    <recommendedName>
        <fullName evidence="2">Putative plant transposon protein domain-containing protein</fullName>
    </recommendedName>
</protein>
<keyword evidence="4" id="KW-1185">Reference proteome</keyword>
<dbReference type="EnsemblPlants" id="PGSC0003DMT400094473">
    <property type="protein sequence ID" value="PGSC0003DMT400094473"/>
    <property type="gene ID" value="PGSC0003DMG400044044"/>
</dbReference>
<dbReference type="PANTHER" id="PTHR33180:SF31">
    <property type="entry name" value="POLYPROTEIN PROTEIN"/>
    <property type="match status" value="1"/>
</dbReference>
<reference evidence="4" key="1">
    <citation type="journal article" date="2011" name="Nature">
        <title>Genome sequence and analysis of the tuber crop potato.</title>
        <authorList>
            <consortium name="The Potato Genome Sequencing Consortium"/>
        </authorList>
    </citation>
    <scope>NUCLEOTIDE SEQUENCE [LARGE SCALE GENOMIC DNA]</scope>
    <source>
        <strain evidence="4">cv. DM1-3 516 R44</strain>
    </source>
</reference>
<accession>M1DU79</accession>
<dbReference type="HOGENOM" id="CLU_029307_10_1_1"/>
<evidence type="ECO:0000256" key="1">
    <source>
        <dbReference type="SAM" id="MobiDB-lite"/>
    </source>
</evidence>
<feature type="domain" description="Putative plant transposon protein" evidence="2">
    <location>
        <begin position="2"/>
        <end position="92"/>
    </location>
</feature>
<dbReference type="Gramene" id="PGSC0003DMT400094473">
    <property type="protein sequence ID" value="PGSC0003DMT400094473"/>
    <property type="gene ID" value="PGSC0003DMG400044044"/>
</dbReference>
<name>M1DU79_SOLTU</name>
<proteinExistence type="predicted"/>
<evidence type="ECO:0000259" key="2">
    <source>
        <dbReference type="Pfam" id="PF20167"/>
    </source>
</evidence>
<feature type="region of interest" description="Disordered" evidence="1">
    <location>
        <begin position="120"/>
        <end position="142"/>
    </location>
</feature>
<organism evidence="3 4">
    <name type="scientific">Solanum tuberosum</name>
    <name type="common">Potato</name>
    <dbReference type="NCBI Taxonomy" id="4113"/>
    <lineage>
        <taxon>Eukaryota</taxon>
        <taxon>Viridiplantae</taxon>
        <taxon>Streptophyta</taxon>
        <taxon>Embryophyta</taxon>
        <taxon>Tracheophyta</taxon>
        <taxon>Spermatophyta</taxon>
        <taxon>Magnoliopsida</taxon>
        <taxon>eudicotyledons</taxon>
        <taxon>Gunneridae</taxon>
        <taxon>Pentapetalae</taxon>
        <taxon>asterids</taxon>
        <taxon>lamiids</taxon>
        <taxon>Solanales</taxon>
        <taxon>Solanaceae</taxon>
        <taxon>Solanoideae</taxon>
        <taxon>Solaneae</taxon>
        <taxon>Solanum</taxon>
    </lineage>
</organism>
<dbReference type="AlphaFoldDB" id="M1DU79"/>
<feature type="compositionally biased region" description="Acidic residues" evidence="1">
    <location>
        <begin position="133"/>
        <end position="142"/>
    </location>
</feature>
<dbReference type="PaxDb" id="4113-PGSC0003DMT400094473"/>
<reference evidence="3" key="2">
    <citation type="submission" date="2015-06" db="UniProtKB">
        <authorList>
            <consortium name="EnsemblPlants"/>
        </authorList>
    </citation>
    <scope>IDENTIFICATION</scope>
    <source>
        <strain evidence="3">DM1-3 516 R44</strain>
    </source>
</reference>
<dbReference type="GO" id="GO:0009523">
    <property type="term" value="C:photosystem II"/>
    <property type="evidence" value="ECO:0000318"/>
    <property type="project" value="GO_Central"/>
</dbReference>
<dbReference type="InterPro" id="IPR046796">
    <property type="entry name" value="Transposase_32_dom"/>
</dbReference>
<dbReference type="Pfam" id="PF20167">
    <property type="entry name" value="Transposase_32"/>
    <property type="match status" value="1"/>
</dbReference>
<dbReference type="PANTHER" id="PTHR33180">
    <property type="entry name" value="PHOTOSYSTEM II CP43 REACTION CENTER PROTEIN"/>
    <property type="match status" value="1"/>
</dbReference>
<dbReference type="GO" id="GO:0009579">
    <property type="term" value="C:thylakoid"/>
    <property type="evidence" value="ECO:0000318"/>
    <property type="project" value="GO_Central"/>
</dbReference>
<evidence type="ECO:0000313" key="4">
    <source>
        <dbReference type="Proteomes" id="UP000011115"/>
    </source>
</evidence>